<evidence type="ECO:0008006" key="3">
    <source>
        <dbReference type="Google" id="ProtNLM"/>
    </source>
</evidence>
<comment type="caution">
    <text evidence="1">The sequence shown here is derived from an EMBL/GenBank/DDBJ whole genome shotgun (WGS) entry which is preliminary data.</text>
</comment>
<dbReference type="KEGG" id="tasa:A1Q1_08036"/>
<sequence>MIDAKFFPHVIDEIFAHASGPALLTLRVNREWRRRAERKLAYHICVAETVADTESLPRKTSVIQSPEGDILGALKTGSPGASAPSFLSSAVIVDLHVPKVDKKVAPILTHCSTEVVLRSHKCCPINATSGFIPRARRVVLFCKDDSLYSDDDLFGRYRLHRIPGRKHVVLHVRSKGRAEASHFLDIRDSIGDLDGLTLILQPKQSTQYSFEPYSVTDLVVFEIGFLADFVVLAYVRNVPVTVVNLACRRLDNAHQAAYNYESVKEALLDRIEFTKRGYTSHPVASVYTPVRFLSLDEYRAEVGEELFQIDTNEGRLWPPHLSYQ</sequence>
<dbReference type="RefSeq" id="XP_014181697.1">
    <property type="nucleotide sequence ID" value="XM_014326222.1"/>
</dbReference>
<proteinExistence type="predicted"/>
<name>J5R5L6_TRIAS</name>
<dbReference type="VEuPathDB" id="FungiDB:A1Q1_08036"/>
<dbReference type="HOGENOM" id="CLU_074425_0_0_1"/>
<accession>J5R5L6</accession>
<protein>
    <recommendedName>
        <fullName evidence="3">F-box domain-containing protein</fullName>
    </recommendedName>
</protein>
<evidence type="ECO:0000313" key="2">
    <source>
        <dbReference type="Proteomes" id="UP000002748"/>
    </source>
</evidence>
<dbReference type="Proteomes" id="UP000002748">
    <property type="component" value="Unassembled WGS sequence"/>
</dbReference>
<evidence type="ECO:0000313" key="1">
    <source>
        <dbReference type="EMBL" id="EJT50823.1"/>
    </source>
</evidence>
<reference evidence="1 2" key="1">
    <citation type="journal article" date="2012" name="Eukaryot. Cell">
        <title>Draft genome sequence of CBS 2479, the standard type strain of Trichosporon asahii.</title>
        <authorList>
            <person name="Yang R.Y."/>
            <person name="Li H.T."/>
            <person name="Zhu H."/>
            <person name="Zhou G.P."/>
            <person name="Wang M."/>
            <person name="Wang L."/>
        </authorList>
    </citation>
    <scope>NUCLEOTIDE SEQUENCE [LARGE SCALE GENOMIC DNA]</scope>
    <source>
        <strain evidence="2">ATCC 90039 / CBS 2479 / JCM 2466 / KCTC 7840 / NCYC 2677 / UAMH 7654</strain>
    </source>
</reference>
<organism evidence="1 2">
    <name type="scientific">Trichosporon asahii var. asahii (strain ATCC 90039 / CBS 2479 / JCM 2466 / KCTC 7840 / NBRC 103889/ NCYC 2677 / UAMH 7654)</name>
    <name type="common">Yeast</name>
    <dbReference type="NCBI Taxonomy" id="1186058"/>
    <lineage>
        <taxon>Eukaryota</taxon>
        <taxon>Fungi</taxon>
        <taxon>Dikarya</taxon>
        <taxon>Basidiomycota</taxon>
        <taxon>Agaricomycotina</taxon>
        <taxon>Tremellomycetes</taxon>
        <taxon>Trichosporonales</taxon>
        <taxon>Trichosporonaceae</taxon>
        <taxon>Trichosporon</taxon>
    </lineage>
</organism>
<dbReference type="AlphaFoldDB" id="J5R5L6"/>
<dbReference type="EMBL" id="ALBS01000087">
    <property type="protein sequence ID" value="EJT50823.1"/>
    <property type="molecule type" value="Genomic_DNA"/>
</dbReference>
<gene>
    <name evidence="1" type="ORF">A1Q1_08036</name>
</gene>
<dbReference type="GeneID" id="25991548"/>